<dbReference type="PROSITE" id="PS00065">
    <property type="entry name" value="D_2_HYDROXYACID_DH_1"/>
    <property type="match status" value="1"/>
</dbReference>
<dbReference type="EMBL" id="CP002631">
    <property type="protein sequence ID" value="AEB14095.1"/>
    <property type="molecule type" value="Genomic_DNA"/>
</dbReference>
<dbReference type="InterPro" id="IPR058205">
    <property type="entry name" value="D-LDH-like"/>
</dbReference>
<dbReference type="PROSITE" id="PS00670">
    <property type="entry name" value="D_2_HYDROXYACID_DH_2"/>
    <property type="match status" value="1"/>
</dbReference>
<dbReference type="GO" id="GO:0051287">
    <property type="term" value="F:NAD binding"/>
    <property type="evidence" value="ECO:0007669"/>
    <property type="project" value="InterPro"/>
</dbReference>
<accession>F2NY74</accession>
<dbReference type="InterPro" id="IPR029753">
    <property type="entry name" value="D-isomer_DH_CS"/>
</dbReference>
<evidence type="ECO:0000256" key="2">
    <source>
        <dbReference type="ARBA" id="ARBA00023002"/>
    </source>
</evidence>
<dbReference type="SUPFAM" id="SSF51735">
    <property type="entry name" value="NAD(P)-binding Rossmann-fold domains"/>
    <property type="match status" value="1"/>
</dbReference>
<dbReference type="OrthoDB" id="9805416at2"/>
<dbReference type="PROSITE" id="PS00671">
    <property type="entry name" value="D_2_HYDROXYACID_DH_3"/>
    <property type="match status" value="1"/>
</dbReference>
<keyword evidence="8" id="KW-1185">Reference proteome</keyword>
<dbReference type="Pfam" id="PF00389">
    <property type="entry name" value="2-Hacid_dh"/>
    <property type="match status" value="1"/>
</dbReference>
<dbReference type="GO" id="GO:0008720">
    <property type="term" value="F:D-lactate dehydrogenase (NAD+) activity"/>
    <property type="evidence" value="ECO:0007669"/>
    <property type="project" value="UniProtKB-EC"/>
</dbReference>
<comment type="similarity">
    <text evidence="1 4">Belongs to the D-isomer specific 2-hydroxyacid dehydrogenase family.</text>
</comment>
<dbReference type="eggNOG" id="COG1052">
    <property type="taxonomic scope" value="Bacteria"/>
</dbReference>
<dbReference type="EC" id="1.1.1.28" evidence="7"/>
<dbReference type="RefSeq" id="WP_013701384.1">
    <property type="nucleotide sequence ID" value="NC_015385.1"/>
</dbReference>
<evidence type="ECO:0000256" key="4">
    <source>
        <dbReference type="RuleBase" id="RU003719"/>
    </source>
</evidence>
<dbReference type="InterPro" id="IPR029752">
    <property type="entry name" value="D-isomer_DH_CS1"/>
</dbReference>
<evidence type="ECO:0000313" key="8">
    <source>
        <dbReference type="Proteomes" id="UP000006852"/>
    </source>
</evidence>
<dbReference type="GeneID" id="302998343"/>
<feature type="domain" description="D-isomer specific 2-hydroxyacid dehydrogenase NAD-binding" evidence="6">
    <location>
        <begin position="115"/>
        <end position="303"/>
    </location>
</feature>
<dbReference type="InterPro" id="IPR036291">
    <property type="entry name" value="NAD(P)-bd_dom_sf"/>
</dbReference>
<evidence type="ECO:0000313" key="7">
    <source>
        <dbReference type="EMBL" id="AEB14095.1"/>
    </source>
</evidence>
<reference evidence="8" key="2">
    <citation type="submission" date="2011-04" db="EMBL/GenBank/DDBJ databases">
        <title>The complete genome of chromosome of Treponema succinifaciens DSM 2489.</title>
        <authorList>
            <person name="Lucas S."/>
            <person name="Copeland A."/>
            <person name="Lapidus A."/>
            <person name="Bruce D."/>
            <person name="Goodwin L."/>
            <person name="Pitluck S."/>
            <person name="Peters L."/>
            <person name="Kyrpides N."/>
            <person name="Mavromatis K."/>
            <person name="Ivanova N."/>
            <person name="Ovchinnikova G."/>
            <person name="Teshima H."/>
            <person name="Detter J.C."/>
            <person name="Tapia R."/>
            <person name="Han C."/>
            <person name="Land M."/>
            <person name="Hauser L."/>
            <person name="Markowitz V."/>
            <person name="Cheng J.-F."/>
            <person name="Hugenholtz P."/>
            <person name="Woyke T."/>
            <person name="Wu D."/>
            <person name="Gronow S."/>
            <person name="Wellnitz S."/>
            <person name="Brambilla E."/>
            <person name="Klenk H.-P."/>
            <person name="Eisen J.A."/>
        </authorList>
    </citation>
    <scope>NUCLEOTIDE SEQUENCE [LARGE SCALE GENOMIC DNA]</scope>
    <source>
        <strain evidence="8">ATCC 33096 / DSM 2489 / 6091</strain>
    </source>
</reference>
<protein>
    <submittedName>
        <fullName evidence="7">D-lactate dehydrogenase</fullName>
        <ecNumber evidence="7">1.1.1.28</ecNumber>
    </submittedName>
</protein>
<dbReference type="Proteomes" id="UP000006852">
    <property type="component" value="Chromosome"/>
</dbReference>
<dbReference type="InterPro" id="IPR006140">
    <property type="entry name" value="D-isomer_DH_NAD-bd"/>
</dbReference>
<dbReference type="STRING" id="869209.Tresu_1183"/>
<proteinExistence type="inferred from homology"/>
<dbReference type="Gene3D" id="3.40.50.720">
    <property type="entry name" value="NAD(P)-binding Rossmann-like Domain"/>
    <property type="match status" value="2"/>
</dbReference>
<dbReference type="PANTHER" id="PTHR43026">
    <property type="entry name" value="2-HYDROXYACID DEHYDROGENASE HOMOLOG 1-RELATED"/>
    <property type="match status" value="1"/>
</dbReference>
<reference evidence="7 8" key="1">
    <citation type="journal article" date="2011" name="Stand. Genomic Sci.">
        <title>Complete genome sequence of Treponema succinifaciens type strain (6091).</title>
        <authorList>
            <person name="Han C."/>
            <person name="Gronow S."/>
            <person name="Teshima H."/>
            <person name="Lapidus A."/>
            <person name="Nolan M."/>
            <person name="Lucas S."/>
            <person name="Hammon N."/>
            <person name="Deshpande S."/>
            <person name="Cheng J.F."/>
            <person name="Zeytun A."/>
            <person name="Tapia R."/>
            <person name="Goodwin L."/>
            <person name="Pitluck S."/>
            <person name="Liolios K."/>
            <person name="Pagani I."/>
            <person name="Ivanova N."/>
            <person name="Mavromatis K."/>
            <person name="Mikhailova N."/>
            <person name="Huntemann M."/>
            <person name="Pati A."/>
            <person name="Chen A."/>
            <person name="Palaniappan K."/>
            <person name="Land M."/>
            <person name="Hauser L."/>
            <person name="Brambilla E.M."/>
            <person name="Rohde M."/>
            <person name="Goker M."/>
            <person name="Woyke T."/>
            <person name="Bristow J."/>
            <person name="Eisen J.A."/>
            <person name="Markowitz V."/>
            <person name="Hugenholtz P."/>
            <person name="Kyrpides N.C."/>
            <person name="Klenk H.P."/>
            <person name="Detter J.C."/>
        </authorList>
    </citation>
    <scope>NUCLEOTIDE SEQUENCE [LARGE SCALE GENOMIC DNA]</scope>
    <source>
        <strain evidence="8">ATCC 33096 / DSM 2489 / 6091</strain>
    </source>
</reference>
<dbReference type="Pfam" id="PF02826">
    <property type="entry name" value="2-Hacid_dh_C"/>
    <property type="match status" value="1"/>
</dbReference>
<dbReference type="SUPFAM" id="SSF52283">
    <property type="entry name" value="Formate/glycerate dehydrogenase catalytic domain-like"/>
    <property type="match status" value="1"/>
</dbReference>
<dbReference type="KEGG" id="tsu:Tresu_1183"/>
<evidence type="ECO:0000259" key="6">
    <source>
        <dbReference type="Pfam" id="PF02826"/>
    </source>
</evidence>
<dbReference type="InterPro" id="IPR006139">
    <property type="entry name" value="D-isomer_2_OHA_DH_cat_dom"/>
</dbReference>
<dbReference type="PANTHER" id="PTHR43026:SF1">
    <property type="entry name" value="2-HYDROXYACID DEHYDROGENASE HOMOLOG 1-RELATED"/>
    <property type="match status" value="1"/>
</dbReference>
<name>F2NY74_TRES6</name>
<organism evidence="7 8">
    <name type="scientific">Treponema succinifaciens (strain ATCC 33096 / DSM 2489 / 6091)</name>
    <dbReference type="NCBI Taxonomy" id="869209"/>
    <lineage>
        <taxon>Bacteria</taxon>
        <taxon>Pseudomonadati</taxon>
        <taxon>Spirochaetota</taxon>
        <taxon>Spirochaetia</taxon>
        <taxon>Spirochaetales</taxon>
        <taxon>Treponemataceae</taxon>
        <taxon>Treponema</taxon>
    </lineage>
</organism>
<gene>
    <name evidence="7" type="ordered locus">Tresu_1183</name>
</gene>
<keyword evidence="3" id="KW-0520">NAD</keyword>
<dbReference type="HOGENOM" id="CLU_019796_1_1_12"/>
<evidence type="ECO:0000256" key="1">
    <source>
        <dbReference type="ARBA" id="ARBA00005854"/>
    </source>
</evidence>
<keyword evidence="2 4" id="KW-0560">Oxidoreductase</keyword>
<dbReference type="AlphaFoldDB" id="F2NY74"/>
<evidence type="ECO:0000259" key="5">
    <source>
        <dbReference type="Pfam" id="PF00389"/>
    </source>
</evidence>
<feature type="domain" description="D-isomer specific 2-hydroxyacid dehydrogenase catalytic" evidence="5">
    <location>
        <begin position="8"/>
        <end position="335"/>
    </location>
</feature>
<dbReference type="CDD" id="cd12183">
    <property type="entry name" value="LDH_like_2"/>
    <property type="match status" value="1"/>
</dbReference>
<sequence length="335" mass="37222">MENKELKIAFYDACSYDKESFSEENKNFLFNIDFFDFHLTEKTALTASGYDIVCTFVNDTINRTVISILKKCGVKMIALRCAGFNNVDLEAAKEFGIKVARVPAYSPHSVAEHALSLLLSLTRKIPQAYLRTRSGNFTLNGLTGRDLCGLTAGIIGTGKIGKVMAECLSGIGMKIVMYDAYPDNDWAEKKGFTYIPLIELFQKSDVISLHCPLTDDTKHLVNEKSLSMMKNDAVIINTGRGALIDTHALVKALKKRTIGGAALDVYEEESRYFFADWSADVIKDDMLARLLTFPNVIITGHQAFLTKNALKAIADTTLQNILDFTEGKELKNEVK</sequence>
<evidence type="ECO:0000256" key="3">
    <source>
        <dbReference type="ARBA" id="ARBA00023027"/>
    </source>
</evidence>
<dbReference type="FunFam" id="3.40.50.720:FF:000052">
    <property type="entry name" value="D-lactate dehydrogenase"/>
    <property type="match status" value="1"/>
</dbReference>